<dbReference type="AlphaFoldDB" id="A0A517M1M5"/>
<reference evidence="2 3" key="1">
    <citation type="submission" date="2019-02" db="EMBL/GenBank/DDBJ databases">
        <title>Deep-cultivation of Planctomycetes and their phenomic and genomic characterization uncovers novel biology.</title>
        <authorList>
            <person name="Wiegand S."/>
            <person name="Jogler M."/>
            <person name="Boedeker C."/>
            <person name="Pinto D."/>
            <person name="Vollmers J."/>
            <person name="Rivas-Marin E."/>
            <person name="Kohn T."/>
            <person name="Peeters S.H."/>
            <person name="Heuer A."/>
            <person name="Rast P."/>
            <person name="Oberbeckmann S."/>
            <person name="Bunk B."/>
            <person name="Jeske O."/>
            <person name="Meyerdierks A."/>
            <person name="Storesund J.E."/>
            <person name="Kallscheuer N."/>
            <person name="Luecker S."/>
            <person name="Lage O.M."/>
            <person name="Pohl T."/>
            <person name="Merkel B.J."/>
            <person name="Hornburger P."/>
            <person name="Mueller R.-W."/>
            <person name="Bruemmer F."/>
            <person name="Labrenz M."/>
            <person name="Spormann A.M."/>
            <person name="Op den Camp H."/>
            <person name="Overmann J."/>
            <person name="Amann R."/>
            <person name="Jetten M.S.M."/>
            <person name="Mascher T."/>
            <person name="Medema M.H."/>
            <person name="Devos D.P."/>
            <person name="Kaster A.-K."/>
            <person name="Ovreas L."/>
            <person name="Rohde M."/>
            <person name="Galperin M.Y."/>
            <person name="Jogler C."/>
        </authorList>
    </citation>
    <scope>NUCLEOTIDE SEQUENCE [LARGE SCALE GENOMIC DNA]</scope>
    <source>
        <strain evidence="2 3">EC9</strain>
    </source>
</reference>
<name>A0A517M1M5_9BACT</name>
<dbReference type="KEGG" id="ruv:EC9_29800"/>
<dbReference type="Proteomes" id="UP000319557">
    <property type="component" value="Chromosome"/>
</dbReference>
<evidence type="ECO:0000256" key="1">
    <source>
        <dbReference type="SAM" id="MobiDB-lite"/>
    </source>
</evidence>
<feature type="region of interest" description="Disordered" evidence="1">
    <location>
        <begin position="34"/>
        <end position="71"/>
    </location>
</feature>
<evidence type="ECO:0000313" key="2">
    <source>
        <dbReference type="EMBL" id="QDS88785.1"/>
    </source>
</evidence>
<feature type="compositionally biased region" description="Gly residues" evidence="1">
    <location>
        <begin position="61"/>
        <end position="71"/>
    </location>
</feature>
<proteinExistence type="predicted"/>
<feature type="compositionally biased region" description="Basic and acidic residues" evidence="1">
    <location>
        <begin position="34"/>
        <end position="51"/>
    </location>
</feature>
<keyword evidence="3" id="KW-1185">Reference proteome</keyword>
<protein>
    <submittedName>
        <fullName evidence="2">Uncharacterized protein</fullName>
    </submittedName>
</protein>
<gene>
    <name evidence="2" type="ORF">EC9_29800</name>
</gene>
<dbReference type="EMBL" id="CP036261">
    <property type="protein sequence ID" value="QDS88785.1"/>
    <property type="molecule type" value="Genomic_DNA"/>
</dbReference>
<accession>A0A517M1M5</accession>
<sequence>MRSALPPGLFCEKGAGMPEVRCFATTSGNHLRSLRDRRAPETAADSKEKSRLPKLGKQFFSGGGGARNAKS</sequence>
<evidence type="ECO:0000313" key="3">
    <source>
        <dbReference type="Proteomes" id="UP000319557"/>
    </source>
</evidence>
<organism evidence="2 3">
    <name type="scientific">Rosistilla ulvae</name>
    <dbReference type="NCBI Taxonomy" id="1930277"/>
    <lineage>
        <taxon>Bacteria</taxon>
        <taxon>Pseudomonadati</taxon>
        <taxon>Planctomycetota</taxon>
        <taxon>Planctomycetia</taxon>
        <taxon>Pirellulales</taxon>
        <taxon>Pirellulaceae</taxon>
        <taxon>Rosistilla</taxon>
    </lineage>
</organism>